<evidence type="ECO:0000256" key="1">
    <source>
        <dbReference type="SAM" id="Phobius"/>
    </source>
</evidence>
<dbReference type="Gene3D" id="3.30.700.10">
    <property type="entry name" value="Glycoprotein, Type 4 Pilin"/>
    <property type="match status" value="1"/>
</dbReference>
<sequence>MKPALAPEYKTSAQRAFSLIELLITLAIVAILAAIAVPTWDQYLARGWRAQARAELVAAMLELEQHAMAATTYARQPGSDIAAGNWPRPVPPGTRPRHLLTAAACPQADLDACVEIRATPVVPDHRCGVLILRSTGQRLNLAGDTTQAAQSGPDC</sequence>
<keyword evidence="1" id="KW-1133">Transmembrane helix</keyword>
<dbReference type="EMBL" id="CAJPUY010000013">
    <property type="protein sequence ID" value="CAG2148543.1"/>
    <property type="molecule type" value="Genomic_DNA"/>
</dbReference>
<gene>
    <name evidence="2" type="ORF">LMG31506_03847</name>
</gene>
<dbReference type="SUPFAM" id="SSF54523">
    <property type="entry name" value="Pili subunits"/>
    <property type="match status" value="1"/>
</dbReference>
<dbReference type="RefSeq" id="WP_211948760.1">
    <property type="nucleotide sequence ID" value="NZ_CAJPUY010000013.1"/>
</dbReference>
<dbReference type="Proteomes" id="UP000672934">
    <property type="component" value="Unassembled WGS sequence"/>
</dbReference>
<proteinExistence type="predicted"/>
<reference evidence="2" key="1">
    <citation type="submission" date="2021-03" db="EMBL/GenBank/DDBJ databases">
        <authorList>
            <person name="Peeters C."/>
        </authorList>
    </citation>
    <scope>NUCLEOTIDE SEQUENCE</scope>
    <source>
        <strain evidence="2">LMG 31506</strain>
    </source>
</reference>
<feature type="transmembrane region" description="Helical" evidence="1">
    <location>
        <begin position="20"/>
        <end position="40"/>
    </location>
</feature>
<dbReference type="NCBIfam" id="TIGR02532">
    <property type="entry name" value="IV_pilin_GFxxxE"/>
    <property type="match status" value="1"/>
</dbReference>
<organism evidence="2 3">
    <name type="scientific">Cupriavidus yeoncheonensis</name>
    <dbReference type="NCBI Taxonomy" id="1462994"/>
    <lineage>
        <taxon>Bacteria</taxon>
        <taxon>Pseudomonadati</taxon>
        <taxon>Pseudomonadota</taxon>
        <taxon>Betaproteobacteria</taxon>
        <taxon>Burkholderiales</taxon>
        <taxon>Burkholderiaceae</taxon>
        <taxon>Cupriavidus</taxon>
    </lineage>
</organism>
<keyword evidence="1" id="KW-0812">Transmembrane</keyword>
<evidence type="ECO:0000313" key="3">
    <source>
        <dbReference type="Proteomes" id="UP000672934"/>
    </source>
</evidence>
<dbReference type="InterPro" id="IPR045584">
    <property type="entry name" value="Pilin-like"/>
</dbReference>
<dbReference type="InterPro" id="IPR012902">
    <property type="entry name" value="N_methyl_site"/>
</dbReference>
<comment type="caution">
    <text evidence="2">The sequence shown here is derived from an EMBL/GenBank/DDBJ whole genome shotgun (WGS) entry which is preliminary data.</text>
</comment>
<dbReference type="Pfam" id="PF07963">
    <property type="entry name" value="N_methyl"/>
    <property type="match status" value="1"/>
</dbReference>
<keyword evidence="3" id="KW-1185">Reference proteome</keyword>
<keyword evidence="1" id="KW-0472">Membrane</keyword>
<evidence type="ECO:0008006" key="4">
    <source>
        <dbReference type="Google" id="ProtNLM"/>
    </source>
</evidence>
<name>A0A916MYV6_9BURK</name>
<accession>A0A916MYV6</accession>
<evidence type="ECO:0000313" key="2">
    <source>
        <dbReference type="EMBL" id="CAG2148543.1"/>
    </source>
</evidence>
<protein>
    <recommendedName>
        <fullName evidence="4">Prepilin-type N-terminal cleavage/methylation domain-containing protein</fullName>
    </recommendedName>
</protein>
<dbReference type="AlphaFoldDB" id="A0A916MYV6"/>